<dbReference type="SUPFAM" id="SSF57903">
    <property type="entry name" value="FYVE/PHD zinc finger"/>
    <property type="match status" value="1"/>
</dbReference>
<dbReference type="AlphaFoldDB" id="A0AA39IKA1"/>
<keyword evidence="3" id="KW-0862">Zinc</keyword>
<gene>
    <name evidence="7" type="ORF">QR680_009047</name>
</gene>
<dbReference type="SMART" id="SM00396">
    <property type="entry name" value="ZnF_UBR1"/>
    <property type="match status" value="1"/>
</dbReference>
<dbReference type="PANTHER" id="PTHR13513">
    <property type="entry name" value="E3 UBIQUITIN-PROTEIN LIGASE UBR7"/>
    <property type="match status" value="1"/>
</dbReference>
<dbReference type="GO" id="GO:0008270">
    <property type="term" value="F:zinc ion binding"/>
    <property type="evidence" value="ECO:0007669"/>
    <property type="project" value="UniProtKB-KW"/>
</dbReference>
<dbReference type="PROSITE" id="PS51157">
    <property type="entry name" value="ZF_UBR"/>
    <property type="match status" value="1"/>
</dbReference>
<dbReference type="Gene3D" id="3.30.40.10">
    <property type="entry name" value="Zinc/RING finger domain, C3HC4 (zinc finger)"/>
    <property type="match status" value="1"/>
</dbReference>
<dbReference type="GO" id="GO:0061630">
    <property type="term" value="F:ubiquitin protein ligase activity"/>
    <property type="evidence" value="ECO:0007669"/>
    <property type="project" value="InterPro"/>
</dbReference>
<dbReference type="InterPro" id="IPR003126">
    <property type="entry name" value="Znf_UBR"/>
</dbReference>
<keyword evidence="8" id="KW-1185">Reference proteome</keyword>
<dbReference type="InterPro" id="IPR011011">
    <property type="entry name" value="Znf_FYVE_PHD"/>
</dbReference>
<organism evidence="7 8">
    <name type="scientific">Steinernema hermaphroditum</name>
    <dbReference type="NCBI Taxonomy" id="289476"/>
    <lineage>
        <taxon>Eukaryota</taxon>
        <taxon>Metazoa</taxon>
        <taxon>Ecdysozoa</taxon>
        <taxon>Nematoda</taxon>
        <taxon>Chromadorea</taxon>
        <taxon>Rhabditida</taxon>
        <taxon>Tylenchina</taxon>
        <taxon>Panagrolaimomorpha</taxon>
        <taxon>Strongyloidoidea</taxon>
        <taxon>Steinernematidae</taxon>
        <taxon>Steinernema</taxon>
    </lineage>
</organism>
<evidence type="ECO:0000313" key="7">
    <source>
        <dbReference type="EMBL" id="KAK0425126.1"/>
    </source>
</evidence>
<evidence type="ECO:0000259" key="6">
    <source>
        <dbReference type="PROSITE" id="PS51157"/>
    </source>
</evidence>
<feature type="zinc finger region" description="UBR-type" evidence="4">
    <location>
        <begin position="62"/>
        <end position="133"/>
    </location>
</feature>
<evidence type="ECO:0000313" key="8">
    <source>
        <dbReference type="Proteomes" id="UP001175271"/>
    </source>
</evidence>
<feature type="region of interest" description="Disordered" evidence="5">
    <location>
        <begin position="1"/>
        <end position="25"/>
    </location>
</feature>
<sequence length="372" mass="42475">MDTGDGKQTNPSLASVDGEQNTDAEDPIVTVEEFLAAQDEEVEMELEMIGQAEALLAAQDEKVCTYPEGSKKRQAIYSCITCRKDPNVLAGICYGCSLHCHSDHELVELYTKRNFCCDCGNSKFDKKCTLYEEKLQLNKRNAYNQNFLGKYCVCGKPYPADEGDPDFNVEMVQCCICEDWYHMKHISDEENIKSPSPGEMVCRNCVQRVPFVDYYSKNLAKLEIEEGETSSCPLKEWVKPETLKSVEFPSAKWRKFLCKCKECLKMYEDLKCEYLLDEEDTIETYEKAAQEAIEKQGGSTRNPDNYSEQIVEQLVKNAGRDQAVNVFQGFNHLKEELGKYFASLDEGTVVTSNDITRFFEDLKKNRTPRRGL</sequence>
<comment type="caution">
    <text evidence="7">The sequence shown here is derived from an EMBL/GenBank/DDBJ whole genome shotgun (WGS) entry which is preliminary data.</text>
</comment>
<dbReference type="SMART" id="SM00249">
    <property type="entry name" value="PHD"/>
    <property type="match status" value="1"/>
</dbReference>
<evidence type="ECO:0000256" key="4">
    <source>
        <dbReference type="PROSITE-ProRule" id="PRU00508"/>
    </source>
</evidence>
<dbReference type="Pfam" id="PF02207">
    <property type="entry name" value="zf-UBR"/>
    <property type="match status" value="1"/>
</dbReference>
<evidence type="ECO:0000256" key="5">
    <source>
        <dbReference type="SAM" id="MobiDB-lite"/>
    </source>
</evidence>
<keyword evidence="2" id="KW-0863">Zinc-finger</keyword>
<dbReference type="GO" id="GO:0005737">
    <property type="term" value="C:cytoplasm"/>
    <property type="evidence" value="ECO:0007669"/>
    <property type="project" value="TreeGrafter"/>
</dbReference>
<dbReference type="InterPro" id="IPR040204">
    <property type="entry name" value="UBR7"/>
</dbReference>
<dbReference type="CDD" id="cd19677">
    <property type="entry name" value="UBR-box_UBR7"/>
    <property type="match status" value="1"/>
</dbReference>
<dbReference type="EMBL" id="JAUCMV010000001">
    <property type="protein sequence ID" value="KAK0425126.1"/>
    <property type="molecule type" value="Genomic_DNA"/>
</dbReference>
<evidence type="ECO:0000256" key="1">
    <source>
        <dbReference type="ARBA" id="ARBA00022723"/>
    </source>
</evidence>
<dbReference type="PANTHER" id="PTHR13513:SF9">
    <property type="entry name" value="E3 UBIQUITIN-PROTEIN LIGASE UBR7-RELATED"/>
    <property type="match status" value="1"/>
</dbReference>
<dbReference type="InterPro" id="IPR001965">
    <property type="entry name" value="Znf_PHD"/>
</dbReference>
<reference evidence="7" key="1">
    <citation type="submission" date="2023-06" db="EMBL/GenBank/DDBJ databases">
        <title>Genomic analysis of the entomopathogenic nematode Steinernema hermaphroditum.</title>
        <authorList>
            <person name="Schwarz E.M."/>
            <person name="Heppert J.K."/>
            <person name="Baniya A."/>
            <person name="Schwartz H.T."/>
            <person name="Tan C.-H."/>
            <person name="Antoshechkin I."/>
            <person name="Sternberg P.W."/>
            <person name="Goodrich-Blair H."/>
            <person name="Dillman A.R."/>
        </authorList>
    </citation>
    <scope>NUCLEOTIDE SEQUENCE</scope>
    <source>
        <strain evidence="7">PS9179</strain>
        <tissue evidence="7">Whole animal</tissue>
    </source>
</reference>
<dbReference type="InterPro" id="IPR047506">
    <property type="entry name" value="UBR7-like_UBR-box"/>
</dbReference>
<proteinExistence type="predicted"/>
<accession>A0AA39IKA1</accession>
<evidence type="ECO:0000256" key="3">
    <source>
        <dbReference type="ARBA" id="ARBA00022833"/>
    </source>
</evidence>
<protein>
    <recommendedName>
        <fullName evidence="6">UBR-type domain-containing protein</fullName>
    </recommendedName>
</protein>
<dbReference type="Proteomes" id="UP001175271">
    <property type="component" value="Unassembled WGS sequence"/>
</dbReference>
<keyword evidence="1" id="KW-0479">Metal-binding</keyword>
<dbReference type="InterPro" id="IPR013083">
    <property type="entry name" value="Znf_RING/FYVE/PHD"/>
</dbReference>
<evidence type="ECO:0000256" key="2">
    <source>
        <dbReference type="ARBA" id="ARBA00022771"/>
    </source>
</evidence>
<dbReference type="CDD" id="cd15542">
    <property type="entry name" value="PHD_UBR7"/>
    <property type="match status" value="1"/>
</dbReference>
<feature type="compositionally biased region" description="Polar residues" evidence="5">
    <location>
        <begin position="1"/>
        <end position="19"/>
    </location>
</feature>
<name>A0AA39IKA1_9BILA</name>
<feature type="domain" description="UBR-type" evidence="6">
    <location>
        <begin position="62"/>
        <end position="133"/>
    </location>
</feature>